<keyword evidence="2" id="KW-0863">Zinc-finger</keyword>
<gene>
    <name evidence="6" type="ORF">VTJ49DRAFT_1305</name>
</gene>
<organism evidence="6 7">
    <name type="scientific">Humicola insolens</name>
    <name type="common">Soft-rot fungus</name>
    <dbReference type="NCBI Taxonomy" id="85995"/>
    <lineage>
        <taxon>Eukaryota</taxon>
        <taxon>Fungi</taxon>
        <taxon>Dikarya</taxon>
        <taxon>Ascomycota</taxon>
        <taxon>Pezizomycotina</taxon>
        <taxon>Sordariomycetes</taxon>
        <taxon>Sordariomycetidae</taxon>
        <taxon>Sordariales</taxon>
        <taxon>Chaetomiaceae</taxon>
        <taxon>Mycothermus</taxon>
    </lineage>
</organism>
<name>A0ABR3VD58_HUMIN</name>
<evidence type="ECO:0000256" key="1">
    <source>
        <dbReference type="ARBA" id="ARBA00022723"/>
    </source>
</evidence>
<evidence type="ECO:0000259" key="5">
    <source>
        <dbReference type="SMART" id="SM01328"/>
    </source>
</evidence>
<feature type="domain" description="3CxxC-type" evidence="5">
    <location>
        <begin position="260"/>
        <end position="359"/>
    </location>
</feature>
<reference evidence="6 7" key="1">
    <citation type="journal article" date="2024" name="Commun. Biol.">
        <title>Comparative genomic analysis of thermophilic fungi reveals convergent evolutionary adaptations and gene losses.</title>
        <authorList>
            <person name="Steindorff A.S."/>
            <person name="Aguilar-Pontes M.V."/>
            <person name="Robinson A.J."/>
            <person name="Andreopoulos B."/>
            <person name="LaButti K."/>
            <person name="Kuo A."/>
            <person name="Mondo S."/>
            <person name="Riley R."/>
            <person name="Otillar R."/>
            <person name="Haridas S."/>
            <person name="Lipzen A."/>
            <person name="Grimwood J."/>
            <person name="Schmutz J."/>
            <person name="Clum A."/>
            <person name="Reid I.D."/>
            <person name="Moisan M.C."/>
            <person name="Butler G."/>
            <person name="Nguyen T.T.M."/>
            <person name="Dewar K."/>
            <person name="Conant G."/>
            <person name="Drula E."/>
            <person name="Henrissat B."/>
            <person name="Hansel C."/>
            <person name="Singer S."/>
            <person name="Hutchinson M.I."/>
            <person name="de Vries R.P."/>
            <person name="Natvig D.O."/>
            <person name="Powell A.J."/>
            <person name="Tsang A."/>
            <person name="Grigoriev I.V."/>
        </authorList>
    </citation>
    <scope>NUCLEOTIDE SEQUENCE [LARGE SCALE GENOMIC DNA]</scope>
    <source>
        <strain evidence="6 7">CBS 620.91</strain>
    </source>
</reference>
<evidence type="ECO:0000256" key="4">
    <source>
        <dbReference type="SAM" id="MobiDB-lite"/>
    </source>
</evidence>
<keyword evidence="7" id="KW-1185">Reference proteome</keyword>
<dbReference type="InterPro" id="IPR027377">
    <property type="entry name" value="ZAR1/RTP1-5-like_Znf-3CxxC"/>
</dbReference>
<protein>
    <recommendedName>
        <fullName evidence="5">3CxxC-type domain-containing protein</fullName>
    </recommendedName>
</protein>
<dbReference type="Pfam" id="PF13695">
    <property type="entry name" value="Zn_ribbon_3CxxC"/>
    <property type="match status" value="2"/>
</dbReference>
<feature type="domain" description="3CxxC-type" evidence="5">
    <location>
        <begin position="59"/>
        <end position="159"/>
    </location>
</feature>
<dbReference type="EMBL" id="JAZGSY010000147">
    <property type="protein sequence ID" value="KAL1839644.1"/>
    <property type="molecule type" value="Genomic_DNA"/>
</dbReference>
<keyword evidence="3" id="KW-0862">Zinc</keyword>
<evidence type="ECO:0000313" key="6">
    <source>
        <dbReference type="EMBL" id="KAL1839644.1"/>
    </source>
</evidence>
<sequence>MAKKKSSTKPSDTHESPSQTFASLHGRVSAALADEDIKPSWRFAYAGTDEVSIQKHPTHIMGRFECRNKTCSNPGWASKKIAILIRQLHGHRYNAIVFKQRCKRCNSLGFMMIDKECYVERVSYRLKKWSGIKMDQGENFGKKKGLPHEEDFCEGCFLLHPNHIPKNHEVQSLANMIAPFVSQVLRSFTASQIITRSFASGVAKKNAPKKSGGASDGPSKTFPDLHGRIAAELAGENIQPSWWFNSSGTDHTSTKEHDTHIMGQFECGNDACRNHGWSSKKVAIQIRQFKGHGYDAVVFNQRCKECESLGLMKIKKNSYVERVSYRLKRWSGINVERPIYEGKEGPPHLRHLCEGCSTGHCKAVRDDELD</sequence>
<dbReference type="Proteomes" id="UP001583172">
    <property type="component" value="Unassembled WGS sequence"/>
</dbReference>
<accession>A0ABR3VD58</accession>
<feature type="region of interest" description="Disordered" evidence="4">
    <location>
        <begin position="1"/>
        <end position="21"/>
    </location>
</feature>
<evidence type="ECO:0000256" key="3">
    <source>
        <dbReference type="ARBA" id="ARBA00022833"/>
    </source>
</evidence>
<comment type="caution">
    <text evidence="6">The sequence shown here is derived from an EMBL/GenBank/DDBJ whole genome shotgun (WGS) entry which is preliminary data.</text>
</comment>
<keyword evidence="1" id="KW-0479">Metal-binding</keyword>
<dbReference type="SMART" id="SM01328">
    <property type="entry name" value="zf-3CxxC"/>
    <property type="match status" value="2"/>
</dbReference>
<evidence type="ECO:0000313" key="7">
    <source>
        <dbReference type="Proteomes" id="UP001583172"/>
    </source>
</evidence>
<proteinExistence type="predicted"/>
<evidence type="ECO:0000256" key="2">
    <source>
        <dbReference type="ARBA" id="ARBA00022771"/>
    </source>
</evidence>